<gene>
    <name evidence="1" type="ORF">N320_07393</name>
</gene>
<dbReference type="EMBL" id="KL509831">
    <property type="protein sequence ID" value="KFO86058.1"/>
    <property type="molecule type" value="Genomic_DNA"/>
</dbReference>
<keyword evidence="2" id="KW-1185">Reference proteome</keyword>
<protein>
    <submittedName>
        <fullName evidence="1">Uncharacterized protein</fullName>
    </submittedName>
</protein>
<feature type="non-terminal residue" evidence="1">
    <location>
        <position position="1"/>
    </location>
</feature>
<dbReference type="Proteomes" id="UP000054064">
    <property type="component" value="Unassembled WGS sequence"/>
</dbReference>
<accession>A0A091HFA1</accession>
<sequence length="55" mass="6454">NGLKLHQGKFRSDIRKNFFTERVVKHWNRLPGEVVESPSLEVFKNCADLVLRDMV</sequence>
<name>A0A091HFA1_BUCRH</name>
<feature type="non-terminal residue" evidence="1">
    <location>
        <position position="55"/>
    </location>
</feature>
<evidence type="ECO:0000313" key="2">
    <source>
        <dbReference type="Proteomes" id="UP000054064"/>
    </source>
</evidence>
<reference evidence="1 2" key="1">
    <citation type="submission" date="2014-04" db="EMBL/GenBank/DDBJ databases">
        <title>Genome evolution of avian class.</title>
        <authorList>
            <person name="Zhang G."/>
            <person name="Li C."/>
        </authorList>
    </citation>
    <scope>NUCLEOTIDE SEQUENCE [LARGE SCALE GENOMIC DNA]</scope>
    <source>
        <strain evidence="1">BGI_N320</strain>
    </source>
</reference>
<evidence type="ECO:0000313" key="1">
    <source>
        <dbReference type="EMBL" id="KFO86058.1"/>
    </source>
</evidence>
<organism evidence="1 2">
    <name type="scientific">Buceros rhinoceros silvestris</name>
    <dbReference type="NCBI Taxonomy" id="175836"/>
    <lineage>
        <taxon>Eukaryota</taxon>
        <taxon>Metazoa</taxon>
        <taxon>Chordata</taxon>
        <taxon>Craniata</taxon>
        <taxon>Vertebrata</taxon>
        <taxon>Euteleostomi</taxon>
        <taxon>Archelosauria</taxon>
        <taxon>Archosauria</taxon>
        <taxon>Dinosauria</taxon>
        <taxon>Saurischia</taxon>
        <taxon>Theropoda</taxon>
        <taxon>Coelurosauria</taxon>
        <taxon>Aves</taxon>
        <taxon>Neognathae</taxon>
        <taxon>Neoaves</taxon>
        <taxon>Telluraves</taxon>
        <taxon>Coraciimorphae</taxon>
        <taxon>Bucerotiformes</taxon>
        <taxon>Bucerotidae</taxon>
        <taxon>Buceros</taxon>
    </lineage>
</organism>
<proteinExistence type="predicted"/>
<dbReference type="AlphaFoldDB" id="A0A091HFA1"/>